<dbReference type="Gene3D" id="2.130.10.130">
    <property type="entry name" value="Integrin alpha, N-terminal"/>
    <property type="match status" value="2"/>
</dbReference>
<proteinExistence type="predicted"/>
<organism evidence="3 4">
    <name type="scientific">Baekduia soli</name>
    <dbReference type="NCBI Taxonomy" id="496014"/>
    <lineage>
        <taxon>Bacteria</taxon>
        <taxon>Bacillati</taxon>
        <taxon>Actinomycetota</taxon>
        <taxon>Thermoleophilia</taxon>
        <taxon>Solirubrobacterales</taxon>
        <taxon>Baekduiaceae</taxon>
        <taxon>Baekduia</taxon>
    </lineage>
</organism>
<evidence type="ECO:0000256" key="1">
    <source>
        <dbReference type="ARBA" id="ARBA00022729"/>
    </source>
</evidence>
<sequence length="542" mass="55147">MRHNDRRQGQARPRRRITIAGTGLALALTAAGPASASFTQDVGSPFGAGSVPADVVAADFNADGRTDLADVNNGAANVSVLLRQPTGGFASEFGSPFAVGTLPDAMTVADFNGDGRPDLAVGNYNADSVSSLLRQPGGGFTSEGDITVAGHSTAVAAADFTGDGRPDLATTKESANKVSILVRGVGGSFGIGPAPATGASPEDLTIADFNGDGKPDIATANLVSDSVSVLLGQGSGNFSSEGDITVPGHSRGIVAADFNGDGRPDLAVTKFNINQVSILLRKASGGFAEEAGTPFDVGSDPRGVVAADFNHDGRPDIAIANHGSRNVSVLLRNAAGGFTPDPSSPLPTAGAASRIDAADINGDGKTDIVSANEDTANLSVLLNTTPDPAGTPTPPTILPGAPGPTPIATPISATAKRIKAHLRLSWLVSSRAVTLTSAVLSEIPAGTTVRVSCATCKLKSKLKKLTVKGTKVTVTGLRNKRLRRGATFSITITKPGYVGQVLSRTVRRYGKSASAIRRAAADPFTEKTRCVPVGKTLPAKTC</sequence>
<dbReference type="Proteomes" id="UP000321805">
    <property type="component" value="Chromosome"/>
</dbReference>
<gene>
    <name evidence="3" type="ORF">FSW04_19405</name>
</gene>
<dbReference type="AlphaFoldDB" id="A0A5B8UA86"/>
<keyword evidence="1 2" id="KW-0732">Signal</keyword>
<dbReference type="InterPro" id="IPR013517">
    <property type="entry name" value="FG-GAP"/>
</dbReference>
<dbReference type="InterPro" id="IPR028994">
    <property type="entry name" value="Integrin_alpha_N"/>
</dbReference>
<dbReference type="PANTHER" id="PTHR46580:SF2">
    <property type="entry name" value="MAM DOMAIN-CONTAINING PROTEIN"/>
    <property type="match status" value="1"/>
</dbReference>
<dbReference type="SUPFAM" id="SSF69318">
    <property type="entry name" value="Integrin alpha N-terminal domain"/>
    <property type="match status" value="2"/>
</dbReference>
<evidence type="ECO:0000256" key="2">
    <source>
        <dbReference type="SAM" id="SignalP"/>
    </source>
</evidence>
<feature type="chain" id="PRO_5023023341" evidence="2">
    <location>
        <begin position="37"/>
        <end position="542"/>
    </location>
</feature>
<dbReference type="Pfam" id="PF13517">
    <property type="entry name" value="FG-GAP_3"/>
    <property type="match status" value="3"/>
</dbReference>
<dbReference type="RefSeq" id="WP_146921887.1">
    <property type="nucleotide sequence ID" value="NZ_CP042430.1"/>
</dbReference>
<evidence type="ECO:0000313" key="4">
    <source>
        <dbReference type="Proteomes" id="UP000321805"/>
    </source>
</evidence>
<keyword evidence="4" id="KW-1185">Reference proteome</keyword>
<dbReference type="OrthoDB" id="877328at2"/>
<dbReference type="Gene3D" id="2.30.30.100">
    <property type="match status" value="1"/>
</dbReference>
<dbReference type="PANTHER" id="PTHR46580">
    <property type="entry name" value="SENSOR KINASE-RELATED"/>
    <property type="match status" value="1"/>
</dbReference>
<evidence type="ECO:0000313" key="3">
    <source>
        <dbReference type="EMBL" id="QEC49521.1"/>
    </source>
</evidence>
<dbReference type="KEGG" id="bsol:FSW04_19405"/>
<protein>
    <submittedName>
        <fullName evidence="3">VCBS repeat-containing protein</fullName>
    </submittedName>
</protein>
<dbReference type="EMBL" id="CP042430">
    <property type="protein sequence ID" value="QEC49521.1"/>
    <property type="molecule type" value="Genomic_DNA"/>
</dbReference>
<accession>A0A5B8UA86</accession>
<name>A0A5B8UA86_9ACTN</name>
<reference evidence="3 4" key="1">
    <citation type="journal article" date="2018" name="J. Microbiol.">
        <title>Baekduia soli gen. nov., sp. nov., a novel bacterium isolated from the soil of Baekdu Mountain and proposal of a novel family name, Baekduiaceae fam. nov.</title>
        <authorList>
            <person name="An D.S."/>
            <person name="Siddiqi M.Z."/>
            <person name="Kim K.H."/>
            <person name="Yu H.S."/>
            <person name="Im W.T."/>
        </authorList>
    </citation>
    <scope>NUCLEOTIDE SEQUENCE [LARGE SCALE GENOMIC DNA]</scope>
    <source>
        <strain evidence="3 4">BR7-21</strain>
    </source>
</reference>
<feature type="signal peptide" evidence="2">
    <location>
        <begin position="1"/>
        <end position="36"/>
    </location>
</feature>